<gene>
    <name evidence="1" type="ORF">I79_015148</name>
</gene>
<protein>
    <submittedName>
        <fullName evidence="1">Uncharacterized protein</fullName>
    </submittedName>
</protein>
<name>G3HW01_CRIGR</name>
<accession>G3HW01</accession>
<reference evidence="2" key="1">
    <citation type="journal article" date="2011" name="Nat. Biotechnol.">
        <title>The genomic sequence of the Chinese hamster ovary (CHO)-K1 cell line.</title>
        <authorList>
            <person name="Xu X."/>
            <person name="Nagarajan H."/>
            <person name="Lewis N.E."/>
            <person name="Pan S."/>
            <person name="Cai Z."/>
            <person name="Liu X."/>
            <person name="Chen W."/>
            <person name="Xie M."/>
            <person name="Wang W."/>
            <person name="Hammond S."/>
            <person name="Andersen M.R."/>
            <person name="Neff N."/>
            <person name="Passarelli B."/>
            <person name="Koh W."/>
            <person name="Fan H.C."/>
            <person name="Wang J."/>
            <person name="Gui Y."/>
            <person name="Lee K.H."/>
            <person name="Betenbaugh M.J."/>
            <person name="Quake S.R."/>
            <person name="Famili I."/>
            <person name="Palsson B.O."/>
            <person name="Wang J."/>
        </authorList>
    </citation>
    <scope>NUCLEOTIDE SEQUENCE [LARGE SCALE GENOMIC DNA]</scope>
    <source>
        <strain evidence="2">CHO K1 cell line</strain>
    </source>
</reference>
<dbReference type="AlphaFoldDB" id="G3HW01"/>
<dbReference type="Proteomes" id="UP000001075">
    <property type="component" value="Unassembled WGS sequence"/>
</dbReference>
<sequence>MCICVHPPLCLCVCLRPPSSSHPTLISQKAALLTVRRLAGRPSAFYFFSYENTGAQGAAATQATSSGCIEMKGAFQ</sequence>
<proteinExistence type="predicted"/>
<evidence type="ECO:0000313" key="1">
    <source>
        <dbReference type="EMBL" id="EGW02864.1"/>
    </source>
</evidence>
<dbReference type="InParanoid" id="G3HW01"/>
<dbReference type="EMBL" id="JH000810">
    <property type="protein sequence ID" value="EGW02864.1"/>
    <property type="molecule type" value="Genomic_DNA"/>
</dbReference>
<evidence type="ECO:0000313" key="2">
    <source>
        <dbReference type="Proteomes" id="UP000001075"/>
    </source>
</evidence>
<organism evidence="1 2">
    <name type="scientific">Cricetulus griseus</name>
    <name type="common">Chinese hamster</name>
    <name type="synonym">Cricetulus barabensis griseus</name>
    <dbReference type="NCBI Taxonomy" id="10029"/>
    <lineage>
        <taxon>Eukaryota</taxon>
        <taxon>Metazoa</taxon>
        <taxon>Chordata</taxon>
        <taxon>Craniata</taxon>
        <taxon>Vertebrata</taxon>
        <taxon>Euteleostomi</taxon>
        <taxon>Mammalia</taxon>
        <taxon>Eutheria</taxon>
        <taxon>Euarchontoglires</taxon>
        <taxon>Glires</taxon>
        <taxon>Rodentia</taxon>
        <taxon>Myomorpha</taxon>
        <taxon>Muroidea</taxon>
        <taxon>Cricetidae</taxon>
        <taxon>Cricetinae</taxon>
        <taxon>Cricetulus</taxon>
    </lineage>
</organism>